<evidence type="ECO:0000313" key="3">
    <source>
        <dbReference type="EMBL" id="CEI70044.1"/>
    </source>
</evidence>
<feature type="compositionally biased region" description="Basic and acidic residues" evidence="2">
    <location>
        <begin position="189"/>
        <end position="201"/>
    </location>
</feature>
<feature type="region of interest" description="Disordered" evidence="2">
    <location>
        <begin position="1"/>
        <end position="379"/>
    </location>
</feature>
<dbReference type="AlphaFoldDB" id="A0A2L2TGD4"/>
<dbReference type="InterPro" id="IPR025212">
    <property type="entry name" value="CAD_CENP-Q"/>
</dbReference>
<reference evidence="4" key="1">
    <citation type="submission" date="2014-10" db="EMBL/GenBank/DDBJ databases">
        <authorList>
            <person name="King R."/>
        </authorList>
    </citation>
    <scope>NUCLEOTIDE SEQUENCE [LARGE SCALE GENOMIC DNA]</scope>
    <source>
        <strain evidence="4">A3/5</strain>
    </source>
</reference>
<feature type="region of interest" description="Disordered" evidence="2">
    <location>
        <begin position="446"/>
        <end position="465"/>
    </location>
</feature>
<feature type="compositionally biased region" description="Acidic residues" evidence="2">
    <location>
        <begin position="330"/>
        <end position="342"/>
    </location>
</feature>
<dbReference type="EMBL" id="LN649231">
    <property type="protein sequence ID" value="CEI70044.1"/>
    <property type="molecule type" value="Genomic_DNA"/>
</dbReference>
<sequence length="627" mass="71082">MSSDPKPQARKRGRPANASKSPTNSASQDRPDEYEADNEEPVLPKQRGRPKKLAQEDATEETVAQEGKPRKKRGRPSLEDKNTEKTIEDAPRRKKKRGRPSLERNQEEQEPEPEAVVDEVPQKRKRGRPSLGKNKNNDAPEPEPEQEGVEEEAQAKKKRSRAKKNQEIEGPEQQAAENEKQPKRKRGRPSREKDQNDKEPEQEVAESSEKPRRKKKTKGDQAEQPDEQQEEEPEPEPEEAQPAHRKKRQRKAPEPEPEEQDPEEEEHQVTRSPRNSLDNGRGDVNKKRRKADKSKKTARASQGNAEDQQPDETTKRGRQRGRKPPAKEADEPEPEQEQEQEQGQDSKKKKKKRQNKNDAPSDSDESLPSPPKPYLHIAPFKRTIRSSHIAAKWSPLTGSSLPAATSILTLAQRPILQRTATTRNRRDHATAALNLVSRRIERKLDRGVPFPPASSATSTRRRADADGGRAMELDFEAVLDGKQALERQLHPGKHAVELLKAERDRMEKELEDDYEVLRGLEANARAQTRERKDLFRKAHVLAPTSPPKNQGHGTQFVANKDEESLKELLDTSLEPLALQLAGHVDSIRGNFQQAEGVTPQLNRTKAALQDVLQQYLDSDMYEQVLLG</sequence>
<name>A0A2L2TGD4_9HYPO</name>
<feature type="compositionally biased region" description="Acidic residues" evidence="2">
    <location>
        <begin position="255"/>
        <end position="266"/>
    </location>
</feature>
<feature type="compositionally biased region" description="Acidic residues" evidence="2">
    <location>
        <begin position="223"/>
        <end position="239"/>
    </location>
</feature>
<proteinExistence type="predicted"/>
<evidence type="ECO:0000256" key="1">
    <source>
        <dbReference type="SAM" id="Coils"/>
    </source>
</evidence>
<organism evidence="3 4">
    <name type="scientific">Fusarium venenatum</name>
    <dbReference type="NCBI Taxonomy" id="56646"/>
    <lineage>
        <taxon>Eukaryota</taxon>
        <taxon>Fungi</taxon>
        <taxon>Dikarya</taxon>
        <taxon>Ascomycota</taxon>
        <taxon>Pezizomycotina</taxon>
        <taxon>Sordariomycetes</taxon>
        <taxon>Hypocreomycetidae</taxon>
        <taxon>Hypocreales</taxon>
        <taxon>Nectriaceae</taxon>
        <taxon>Fusarium</taxon>
    </lineage>
</organism>
<feature type="coiled-coil region" evidence="1">
    <location>
        <begin position="496"/>
        <end position="537"/>
    </location>
</feature>
<evidence type="ECO:0000256" key="2">
    <source>
        <dbReference type="SAM" id="MobiDB-lite"/>
    </source>
</evidence>
<protein>
    <submittedName>
        <fullName evidence="3">Uncharacterized protein</fullName>
    </submittedName>
</protein>
<feature type="compositionally biased region" description="Basic residues" evidence="2">
    <location>
        <begin position="286"/>
        <end position="298"/>
    </location>
</feature>
<dbReference type="Pfam" id="PF13094">
    <property type="entry name" value="CENP-Q"/>
    <property type="match status" value="1"/>
</dbReference>
<dbReference type="SMART" id="SM00384">
    <property type="entry name" value="AT_hook"/>
    <property type="match status" value="8"/>
</dbReference>
<feature type="compositionally biased region" description="Basic and acidic residues" evidence="2">
    <location>
        <begin position="76"/>
        <end position="91"/>
    </location>
</feature>
<feature type="compositionally biased region" description="Acidic residues" evidence="2">
    <location>
        <begin position="140"/>
        <end position="152"/>
    </location>
</feature>
<dbReference type="PRINTS" id="PR00929">
    <property type="entry name" value="ATHOOK"/>
</dbReference>
<dbReference type="InterPro" id="IPR017956">
    <property type="entry name" value="AT_hook_DNA-bd_motif"/>
</dbReference>
<dbReference type="OrthoDB" id="2420947at2759"/>
<keyword evidence="1" id="KW-0175">Coiled coil</keyword>
<evidence type="ECO:0000313" key="4">
    <source>
        <dbReference type="Proteomes" id="UP000245910"/>
    </source>
</evidence>
<feature type="compositionally biased region" description="Polar residues" evidence="2">
    <location>
        <begin position="18"/>
        <end position="28"/>
    </location>
</feature>
<feature type="compositionally biased region" description="Acidic residues" evidence="2">
    <location>
        <begin position="108"/>
        <end position="117"/>
    </location>
</feature>
<dbReference type="Proteomes" id="UP000245910">
    <property type="component" value="Chromosome III"/>
</dbReference>
<dbReference type="STRING" id="56646.A0A2L2TGD4"/>
<dbReference type="GO" id="GO:0003677">
    <property type="term" value="F:DNA binding"/>
    <property type="evidence" value="ECO:0007669"/>
    <property type="project" value="InterPro"/>
</dbReference>
<keyword evidence="4" id="KW-1185">Reference proteome</keyword>
<accession>A0A2L2TGD4</accession>